<evidence type="ECO:0000256" key="5">
    <source>
        <dbReference type="PROSITE-ProRule" id="PRU00221"/>
    </source>
</evidence>
<dbReference type="RefSeq" id="WP_316432152.1">
    <property type="nucleotide sequence ID" value="NZ_CP053586.1"/>
</dbReference>
<dbReference type="Pfam" id="PF26355">
    <property type="entry name" value="HTH_VMAP-M9"/>
    <property type="match status" value="1"/>
</dbReference>
<feature type="repeat" description="WD" evidence="5">
    <location>
        <begin position="841"/>
        <end position="882"/>
    </location>
</feature>
<keyword evidence="4" id="KW-0156">Chromatin regulator</keyword>
<dbReference type="InterPro" id="IPR058651">
    <property type="entry name" value="HTH_VMAP-M9"/>
</dbReference>
<protein>
    <submittedName>
        <fullName evidence="10">NACHT domain-containing protein</fullName>
    </submittedName>
</protein>
<dbReference type="Pfam" id="PF00805">
    <property type="entry name" value="Pentapeptide"/>
    <property type="match status" value="1"/>
</dbReference>
<dbReference type="PROSITE" id="PS50294">
    <property type="entry name" value="WD_REPEATS_REGION"/>
    <property type="match status" value="12"/>
</dbReference>
<dbReference type="InterPro" id="IPR019775">
    <property type="entry name" value="WD40_repeat_CS"/>
</dbReference>
<dbReference type="PRINTS" id="PR00364">
    <property type="entry name" value="DISEASERSIST"/>
</dbReference>
<feature type="repeat" description="WD" evidence="5">
    <location>
        <begin position="1096"/>
        <end position="1137"/>
    </location>
</feature>
<keyword evidence="2 5" id="KW-0853">WD repeat</keyword>
<gene>
    <name evidence="10" type="ORF">HJG54_26100</name>
</gene>
<dbReference type="Pfam" id="PF24105">
    <property type="entry name" value="Beta-prop_CAF1B_HIR1"/>
    <property type="match status" value="1"/>
</dbReference>
<dbReference type="InterPro" id="IPR020472">
    <property type="entry name" value="WD40_PAC1"/>
</dbReference>
<sequence length="1235" mass="136661">MILEEALAVVTQALNHQRLTKVQNIIFRQAWEGKSYIEMGVAFGYDPAYLKDEGAKLWQLLSQACGTKVTKINFPTVLAQYAEAQQAQAQQAEANQAEANQAEAQQEQSILPEISTDSSRRIDWGEAINVSSFLGRETELATLKYWLLQNHCRLATILGMGGMGKTALSVKLAQQVQFRFERVIWRSLRDAPPLTELLTTLIQFLAPDPDSTLPVTETTQLAYLMDALRANRCLLILDNYEALFQAGQQTGTYRQGYEGYRELLQRIGQGQHQSSLVLTSREKPTVVAALQGENMPVRVLNLAGLPQADAARLLQAKGLSGSAAQVTSLVQSYQGNPLALMITATSIQDLCGGRIDTFLQQQTTVFNGVRNLLQQQINRLSELETKIMYWIAINREAVTVQELQADLAPFVPMSRLLEAVESLYWRSLIEKSDDGFTQQPVIMEYMTEQLIEGICQEILDTKTHSATEPHPFAFLKNYALLKASAKDYIRDSQARLILEPIAQQISIQFSPQELLERVNHLLSHIRQTNASNYAAGNLINLLAHLRIDLTGADFSRLKIWQADLSNLNLHHVNFTQADLSKSIFAETFGGILATAFSLDGTLLATSDSNGGIQVWQVGTGQRLVALTEGRAPWVWSVAFNPTQPNLLASCSDDTYIKLWNVETGKCLRVLSGHTSSVHMVAFSPNGQLLASGSEDGTIKLWQVSEPSAASCIATLEGHQGWVWSIAFSPDGQTLVSGSVDQTLKLWNVATGICEQTWIGHTDWIKSVAFSPDGKWIASGSTDRTIKLWQIETGQCLKTLQGHQDTVTAVAFSPASQQLVSSSYDQTIKLWQISSGECTRTIQGHSNRVWWVTFSPDGQSLASGGDDHAVRVWDIHTGRCSKTWKGHTNGILCLAAHTTQHLLASGHEDETIQLWDIQTGEILRTLRGHTHRVWSVAFAPQSLAQPLLASSSGDRTVKLWNWQTGQCLNTLRGHTSWVWTVTFSPDGKRLVSSSVDGLVKLWDTQTGKCIETLQEHKAAVVRTIFSPDERTLISGGFDQTIKIWDSATGTCLRTLEGHQGTVWSVLFWAQNQQLISGSFDQTIKFWDIKTGQCLRTLTGHQAAIVSLALSADRHYLASSSFDQTIKLWDLETGECVRTFAGHTGIVTSIIFFPTVDLQNQTDLALLSETDASELLISISYDETIKFWDTTTGTCIHSMQTPRPYEGMTITRATGLTEAQRATLKALGASEADPHFH</sequence>
<feature type="repeat" description="WD" evidence="5">
    <location>
        <begin position="715"/>
        <end position="756"/>
    </location>
</feature>
<dbReference type="SUPFAM" id="SSF50978">
    <property type="entry name" value="WD40 repeat-like"/>
    <property type="match status" value="3"/>
</dbReference>
<dbReference type="InterPro" id="IPR015943">
    <property type="entry name" value="WD40/YVTN_repeat-like_dom_sf"/>
</dbReference>
<feature type="repeat" description="WD" evidence="5">
    <location>
        <begin position="970"/>
        <end position="1011"/>
    </location>
</feature>
<dbReference type="PROSITE" id="PS00678">
    <property type="entry name" value="WD_REPEATS_1"/>
    <property type="match status" value="7"/>
</dbReference>
<dbReference type="PRINTS" id="PR00320">
    <property type="entry name" value="GPROTEINBRPT"/>
</dbReference>
<evidence type="ECO:0000259" key="7">
    <source>
        <dbReference type="Pfam" id="PF00931"/>
    </source>
</evidence>
<evidence type="ECO:0000259" key="9">
    <source>
        <dbReference type="Pfam" id="PF26355"/>
    </source>
</evidence>
<feature type="repeat" description="WD" evidence="5">
    <location>
        <begin position="757"/>
        <end position="798"/>
    </location>
</feature>
<feature type="repeat" description="WD" evidence="5">
    <location>
        <begin position="925"/>
        <end position="969"/>
    </location>
</feature>
<feature type="domain" description="CAF1B/HIR1 beta-propeller" evidence="8">
    <location>
        <begin position="645"/>
        <end position="795"/>
    </location>
</feature>
<feature type="domain" description="vWA-MoxR associated protein N-terminal HTH" evidence="9">
    <location>
        <begin position="3"/>
        <end position="80"/>
    </location>
</feature>
<accession>A0AA96WI56</accession>
<dbReference type="InterPro" id="IPR036322">
    <property type="entry name" value="WD40_repeat_dom_sf"/>
</dbReference>
<dbReference type="PANTHER" id="PTHR19848:SF8">
    <property type="entry name" value="F-BOX AND WD REPEAT DOMAIN CONTAINING 7"/>
    <property type="match status" value="1"/>
</dbReference>
<dbReference type="Pfam" id="PF00931">
    <property type="entry name" value="NB-ARC"/>
    <property type="match status" value="1"/>
</dbReference>
<feature type="repeat" description="WD" evidence="5">
    <location>
        <begin position="883"/>
        <end position="924"/>
    </location>
</feature>
<dbReference type="InterPro" id="IPR001646">
    <property type="entry name" value="5peptide_repeat"/>
</dbReference>
<dbReference type="GO" id="GO:0043531">
    <property type="term" value="F:ADP binding"/>
    <property type="evidence" value="ECO:0007669"/>
    <property type="project" value="InterPro"/>
</dbReference>
<dbReference type="PROSITE" id="PS50082">
    <property type="entry name" value="WD_REPEATS_2"/>
    <property type="match status" value="14"/>
</dbReference>
<feature type="repeat" description="WD" evidence="5">
    <location>
        <begin position="1012"/>
        <end position="1053"/>
    </location>
</feature>
<feature type="coiled-coil region" evidence="6">
    <location>
        <begin position="82"/>
        <end position="109"/>
    </location>
</feature>
<reference evidence="10" key="1">
    <citation type="submission" date="2020-05" db="EMBL/GenBank/DDBJ databases">
        <authorList>
            <person name="Zhu T."/>
            <person name="Keshari N."/>
            <person name="Lu X."/>
        </authorList>
    </citation>
    <scope>NUCLEOTIDE SEQUENCE</scope>
    <source>
        <strain evidence="10">NK1-12</strain>
    </source>
</reference>
<keyword evidence="6" id="KW-0175">Coiled coil</keyword>
<feature type="repeat" description="WD" evidence="5">
    <location>
        <begin position="1054"/>
        <end position="1095"/>
    </location>
</feature>
<feature type="repeat" description="WD" evidence="5">
    <location>
        <begin position="799"/>
        <end position="840"/>
    </location>
</feature>
<dbReference type="InterPro" id="IPR001680">
    <property type="entry name" value="WD40_rpt"/>
</dbReference>
<feature type="repeat" description="WD" evidence="5">
    <location>
        <begin position="584"/>
        <end position="625"/>
    </location>
</feature>
<evidence type="ECO:0000256" key="3">
    <source>
        <dbReference type="ARBA" id="ARBA00022737"/>
    </source>
</evidence>
<feature type="repeat" description="WD" evidence="5">
    <location>
        <begin position="1171"/>
        <end position="1196"/>
    </location>
</feature>
<dbReference type="Pfam" id="PF00400">
    <property type="entry name" value="WD40"/>
    <property type="match status" value="8"/>
</dbReference>
<comment type="similarity">
    <text evidence="1">Belongs to the WD repeat HIR1 family.</text>
</comment>
<dbReference type="Gene3D" id="2.130.10.10">
    <property type="entry name" value="YVTN repeat-like/Quinoprotein amine dehydrogenase"/>
    <property type="match status" value="7"/>
</dbReference>
<feature type="repeat" description="WD" evidence="5">
    <location>
        <begin position="627"/>
        <end position="669"/>
    </location>
</feature>
<organism evidence="10">
    <name type="scientific">Leptolyngbya sp. NK1-12</name>
    <dbReference type="NCBI Taxonomy" id="2547451"/>
    <lineage>
        <taxon>Bacteria</taxon>
        <taxon>Bacillati</taxon>
        <taxon>Cyanobacteriota</taxon>
        <taxon>Cyanophyceae</taxon>
        <taxon>Leptolyngbyales</taxon>
        <taxon>Leptolyngbyaceae</taxon>
        <taxon>Leptolyngbya group</taxon>
        <taxon>Leptolyngbya</taxon>
    </lineage>
</organism>
<evidence type="ECO:0000256" key="1">
    <source>
        <dbReference type="ARBA" id="ARBA00007306"/>
    </source>
</evidence>
<evidence type="ECO:0000259" key="8">
    <source>
        <dbReference type="Pfam" id="PF24105"/>
    </source>
</evidence>
<dbReference type="CDD" id="cd00200">
    <property type="entry name" value="WD40"/>
    <property type="match status" value="2"/>
</dbReference>
<proteinExistence type="inferred from homology"/>
<dbReference type="AlphaFoldDB" id="A0AA96WI56"/>
<dbReference type="SUPFAM" id="SSF52540">
    <property type="entry name" value="P-loop containing nucleoside triphosphate hydrolases"/>
    <property type="match status" value="1"/>
</dbReference>
<dbReference type="Gene3D" id="3.40.50.300">
    <property type="entry name" value="P-loop containing nucleotide triphosphate hydrolases"/>
    <property type="match status" value="1"/>
</dbReference>
<dbReference type="SMART" id="SM00320">
    <property type="entry name" value="WD40"/>
    <property type="match status" value="14"/>
</dbReference>
<dbReference type="InterPro" id="IPR027417">
    <property type="entry name" value="P-loop_NTPase"/>
</dbReference>
<name>A0AA96WI56_9CYAN</name>
<feature type="repeat" description="WD" evidence="5">
    <location>
        <begin position="670"/>
        <end position="711"/>
    </location>
</feature>
<keyword evidence="3" id="KW-0677">Repeat</keyword>
<evidence type="ECO:0000256" key="4">
    <source>
        <dbReference type="ARBA" id="ARBA00022853"/>
    </source>
</evidence>
<dbReference type="PANTHER" id="PTHR19848">
    <property type="entry name" value="WD40 REPEAT PROTEIN"/>
    <property type="match status" value="1"/>
</dbReference>
<evidence type="ECO:0000256" key="6">
    <source>
        <dbReference type="SAM" id="Coils"/>
    </source>
</evidence>
<evidence type="ECO:0000313" key="10">
    <source>
        <dbReference type="EMBL" id="WNZ25958.1"/>
    </source>
</evidence>
<dbReference type="SUPFAM" id="SSF141571">
    <property type="entry name" value="Pentapeptide repeat-like"/>
    <property type="match status" value="1"/>
</dbReference>
<dbReference type="EMBL" id="CP053586">
    <property type="protein sequence ID" value="WNZ25958.1"/>
    <property type="molecule type" value="Genomic_DNA"/>
</dbReference>
<feature type="domain" description="NB-ARC" evidence="7">
    <location>
        <begin position="137"/>
        <end position="239"/>
    </location>
</feature>
<evidence type="ECO:0000256" key="2">
    <source>
        <dbReference type="ARBA" id="ARBA00022574"/>
    </source>
</evidence>
<dbReference type="InterPro" id="IPR002182">
    <property type="entry name" value="NB-ARC"/>
</dbReference>
<dbReference type="GO" id="GO:0006325">
    <property type="term" value="P:chromatin organization"/>
    <property type="evidence" value="ECO:0007669"/>
    <property type="project" value="UniProtKB-KW"/>
</dbReference>
<dbReference type="InterPro" id="IPR055410">
    <property type="entry name" value="Beta-prop_CAF1B_HIR1"/>
</dbReference>